<protein>
    <submittedName>
        <fullName evidence="1">SAM-dependent methyltransferase</fullName>
    </submittedName>
</protein>
<keyword evidence="1" id="KW-0808">Transferase</keyword>
<dbReference type="GO" id="GO:0008168">
    <property type="term" value="F:methyltransferase activity"/>
    <property type="evidence" value="ECO:0007669"/>
    <property type="project" value="UniProtKB-KW"/>
</dbReference>
<dbReference type="PANTHER" id="PTHR38451">
    <property type="entry name" value="TRNA (ADENINE(22)-N(1))-METHYLTRANSFERASE"/>
    <property type="match status" value="1"/>
</dbReference>
<comment type="caution">
    <text evidence="1">The sequence shown here is derived from an EMBL/GenBank/DDBJ whole genome shotgun (WGS) entry which is preliminary data.</text>
</comment>
<evidence type="ECO:0000313" key="1">
    <source>
        <dbReference type="EMBL" id="GGY84596.1"/>
    </source>
</evidence>
<dbReference type="RefSeq" id="WP_189420412.1">
    <property type="nucleotide sequence ID" value="NZ_BMYZ01000003.1"/>
</dbReference>
<name>A0ABQ3B8B4_9GAMM</name>
<evidence type="ECO:0000313" key="2">
    <source>
        <dbReference type="Proteomes" id="UP000619761"/>
    </source>
</evidence>
<accession>A0ABQ3B8B4</accession>
<reference evidence="2" key="1">
    <citation type="journal article" date="2019" name="Int. J. Syst. Evol. Microbiol.">
        <title>The Global Catalogue of Microorganisms (GCM) 10K type strain sequencing project: providing services to taxonomists for standard genome sequencing and annotation.</title>
        <authorList>
            <consortium name="The Broad Institute Genomics Platform"/>
            <consortium name="The Broad Institute Genome Sequencing Center for Infectious Disease"/>
            <person name="Wu L."/>
            <person name="Ma J."/>
        </authorList>
    </citation>
    <scope>NUCLEOTIDE SEQUENCE [LARGE SCALE GENOMIC DNA]</scope>
    <source>
        <strain evidence="2">KCTC 32239</strain>
    </source>
</reference>
<dbReference type="GO" id="GO:0032259">
    <property type="term" value="P:methylation"/>
    <property type="evidence" value="ECO:0007669"/>
    <property type="project" value="UniProtKB-KW"/>
</dbReference>
<sequence>MKLGKRLEQIKSMVTPHYDHIWDCCCDHGLLGAALLAQRNAPHIHFVDVVPELMQQLHEKLTRFFPQDSQSIPRWQVHTLDVSKLPLLEFSGKHLVIIAGVGGDLMCDLVTAIHRNNPNCEIDFLLCPVHHNYTLRQQLIALDLRLKTECLLAENNRYYEILWVTTNKNTTSKIGAVGTSLWHSNDPAQRKIAEDYLRRTISHYRRVEQNNPSESKPILEAYSAIKLIP</sequence>
<keyword evidence="2" id="KW-1185">Reference proteome</keyword>
<dbReference type="PIRSF" id="PIRSF028234">
    <property type="entry name" value="UCP028234"/>
    <property type="match status" value="1"/>
</dbReference>
<dbReference type="SUPFAM" id="SSF53335">
    <property type="entry name" value="S-adenosyl-L-methionine-dependent methyltransferases"/>
    <property type="match status" value="1"/>
</dbReference>
<dbReference type="Gene3D" id="3.40.50.150">
    <property type="entry name" value="Vaccinia Virus protein VP39"/>
    <property type="match status" value="1"/>
</dbReference>
<gene>
    <name evidence="1" type="ORF">GCM10011613_31960</name>
</gene>
<dbReference type="Proteomes" id="UP000619761">
    <property type="component" value="Unassembled WGS sequence"/>
</dbReference>
<proteinExistence type="predicted"/>
<dbReference type="InterPro" id="IPR016876">
    <property type="entry name" value="UCP028234"/>
</dbReference>
<dbReference type="Pfam" id="PF12847">
    <property type="entry name" value="Methyltransf_18"/>
    <property type="match status" value="1"/>
</dbReference>
<organism evidence="1 2">
    <name type="scientific">Cellvibrio zantedeschiae</name>
    <dbReference type="NCBI Taxonomy" id="1237077"/>
    <lineage>
        <taxon>Bacteria</taxon>
        <taxon>Pseudomonadati</taxon>
        <taxon>Pseudomonadota</taxon>
        <taxon>Gammaproteobacteria</taxon>
        <taxon>Cellvibrionales</taxon>
        <taxon>Cellvibrionaceae</taxon>
        <taxon>Cellvibrio</taxon>
    </lineage>
</organism>
<dbReference type="PANTHER" id="PTHR38451:SF1">
    <property type="entry name" value="TRNA (ADENINE(22)-N(1))-METHYLTRANSFERASE"/>
    <property type="match status" value="1"/>
</dbReference>
<dbReference type="InterPro" id="IPR029063">
    <property type="entry name" value="SAM-dependent_MTases_sf"/>
</dbReference>
<dbReference type="EMBL" id="BMYZ01000003">
    <property type="protein sequence ID" value="GGY84596.1"/>
    <property type="molecule type" value="Genomic_DNA"/>
</dbReference>
<keyword evidence="1" id="KW-0489">Methyltransferase</keyword>